<evidence type="ECO:0000256" key="3">
    <source>
        <dbReference type="ARBA" id="ARBA00022771"/>
    </source>
</evidence>
<feature type="region of interest" description="Disordered" evidence="6">
    <location>
        <begin position="270"/>
        <end position="291"/>
    </location>
</feature>
<dbReference type="SUPFAM" id="SSF57667">
    <property type="entry name" value="beta-beta-alpha zinc fingers"/>
    <property type="match status" value="2"/>
</dbReference>
<evidence type="ECO:0000256" key="5">
    <source>
        <dbReference type="PROSITE-ProRule" id="PRU00042"/>
    </source>
</evidence>
<dbReference type="OrthoDB" id="8117402at2759"/>
<evidence type="ECO:0000313" key="8">
    <source>
        <dbReference type="EMBL" id="KAG0260249.1"/>
    </source>
</evidence>
<dbReference type="EMBL" id="JAAAJB010000255">
    <property type="protein sequence ID" value="KAG0260249.1"/>
    <property type="molecule type" value="Genomic_DNA"/>
</dbReference>
<dbReference type="SMART" id="SM00355">
    <property type="entry name" value="ZnF_C2H2"/>
    <property type="match status" value="3"/>
</dbReference>
<evidence type="ECO:0000256" key="2">
    <source>
        <dbReference type="ARBA" id="ARBA00022737"/>
    </source>
</evidence>
<sequence>MIEPTCQNIPYDFTLFEEDNTVDVSLFDSPIAAFDAMTPSSNKLMATPTASAAPVASVARVPQQQQQQLSPSSGGKGFDGLSAALFGDLTGMSRTGASVGAYSAPTPANVLLDTPFTPFLETPSLDSPLDTPLPALEHDFGTSQLQQAQFILFDGLFPELSADPLAFGFLPEPKLNTVNPQSIFPDLFGSSCSSSSSGGVEVTAASVMTQQSQAPLLVDSLPLALLEMGEQQLSLSPATDTVALSDTSSLSSASSSPSLMSERDFDDDVEDWDYLPGSKRKAASSSSGAGASLLRPAKKQMLPCPIAPLSSRKPSNAPRRFECSFPGCDRRFARLYNLNTHEKTHDPSKARPFSCPACPKSFSRKHDLQRHVTGVHLGERNFACSTCDRTFSRHDGLRRHLSAPGPCYEAARVVT</sequence>
<dbReference type="GO" id="GO:0008270">
    <property type="term" value="F:zinc ion binding"/>
    <property type="evidence" value="ECO:0007669"/>
    <property type="project" value="UniProtKB-KW"/>
</dbReference>
<dbReference type="FunFam" id="3.30.160.60:FF:000100">
    <property type="entry name" value="Zinc finger 45-like"/>
    <property type="match status" value="1"/>
</dbReference>
<dbReference type="Pfam" id="PF00096">
    <property type="entry name" value="zf-C2H2"/>
    <property type="match status" value="3"/>
</dbReference>
<evidence type="ECO:0000256" key="6">
    <source>
        <dbReference type="SAM" id="MobiDB-lite"/>
    </source>
</evidence>
<dbReference type="InterPro" id="IPR036236">
    <property type="entry name" value="Znf_C2H2_sf"/>
</dbReference>
<feature type="domain" description="C2H2-type" evidence="7">
    <location>
        <begin position="353"/>
        <end position="381"/>
    </location>
</feature>
<protein>
    <recommendedName>
        <fullName evidence="7">C2H2-type domain-containing protein</fullName>
    </recommendedName>
</protein>
<evidence type="ECO:0000256" key="4">
    <source>
        <dbReference type="ARBA" id="ARBA00022833"/>
    </source>
</evidence>
<feature type="domain" description="C2H2-type" evidence="7">
    <location>
        <begin position="382"/>
        <end position="400"/>
    </location>
</feature>
<keyword evidence="9" id="KW-1185">Reference proteome</keyword>
<evidence type="ECO:0000256" key="1">
    <source>
        <dbReference type="ARBA" id="ARBA00022723"/>
    </source>
</evidence>
<dbReference type="PANTHER" id="PTHR23235">
    <property type="entry name" value="KRUEPPEL-LIKE TRANSCRIPTION FACTOR"/>
    <property type="match status" value="1"/>
</dbReference>
<proteinExistence type="predicted"/>
<dbReference type="PANTHER" id="PTHR23235:SF120">
    <property type="entry name" value="KRUPPEL-LIKE FACTOR 15"/>
    <property type="match status" value="1"/>
</dbReference>
<evidence type="ECO:0000259" key="7">
    <source>
        <dbReference type="PROSITE" id="PS50157"/>
    </source>
</evidence>
<keyword evidence="1" id="KW-0479">Metal-binding</keyword>
<keyword evidence="4" id="KW-0862">Zinc</keyword>
<dbReference type="InterPro" id="IPR013087">
    <property type="entry name" value="Znf_C2H2_type"/>
</dbReference>
<dbReference type="GO" id="GO:0000981">
    <property type="term" value="F:DNA-binding transcription factor activity, RNA polymerase II-specific"/>
    <property type="evidence" value="ECO:0007669"/>
    <property type="project" value="TreeGrafter"/>
</dbReference>
<feature type="domain" description="C2H2-type" evidence="7">
    <location>
        <begin position="321"/>
        <end position="350"/>
    </location>
</feature>
<keyword evidence="2" id="KW-0677">Repeat</keyword>
<dbReference type="GO" id="GO:0000978">
    <property type="term" value="F:RNA polymerase II cis-regulatory region sequence-specific DNA binding"/>
    <property type="evidence" value="ECO:0007669"/>
    <property type="project" value="TreeGrafter"/>
</dbReference>
<evidence type="ECO:0000313" key="9">
    <source>
        <dbReference type="Proteomes" id="UP000807716"/>
    </source>
</evidence>
<dbReference type="Proteomes" id="UP000807716">
    <property type="component" value="Unassembled WGS sequence"/>
</dbReference>
<name>A0A9P6Q473_9FUNG</name>
<accession>A0A9P6Q473</accession>
<gene>
    <name evidence="8" type="ORF">DFQ27_003648</name>
</gene>
<dbReference type="PROSITE" id="PS50157">
    <property type="entry name" value="ZINC_FINGER_C2H2_2"/>
    <property type="match status" value="3"/>
</dbReference>
<organism evidence="8 9">
    <name type="scientific">Actinomortierella ambigua</name>
    <dbReference type="NCBI Taxonomy" id="1343610"/>
    <lineage>
        <taxon>Eukaryota</taxon>
        <taxon>Fungi</taxon>
        <taxon>Fungi incertae sedis</taxon>
        <taxon>Mucoromycota</taxon>
        <taxon>Mortierellomycotina</taxon>
        <taxon>Mortierellomycetes</taxon>
        <taxon>Mortierellales</taxon>
        <taxon>Mortierellaceae</taxon>
        <taxon>Actinomortierella</taxon>
    </lineage>
</organism>
<dbReference type="AlphaFoldDB" id="A0A9P6Q473"/>
<reference evidence="8" key="1">
    <citation type="journal article" date="2020" name="Fungal Divers.">
        <title>Resolving the Mortierellaceae phylogeny through synthesis of multi-gene phylogenetics and phylogenomics.</title>
        <authorList>
            <person name="Vandepol N."/>
            <person name="Liber J."/>
            <person name="Desiro A."/>
            <person name="Na H."/>
            <person name="Kennedy M."/>
            <person name="Barry K."/>
            <person name="Grigoriev I.V."/>
            <person name="Miller A.N."/>
            <person name="O'Donnell K."/>
            <person name="Stajich J.E."/>
            <person name="Bonito G."/>
        </authorList>
    </citation>
    <scope>NUCLEOTIDE SEQUENCE</scope>
    <source>
        <strain evidence="8">BC1065</strain>
    </source>
</reference>
<dbReference type="PROSITE" id="PS00028">
    <property type="entry name" value="ZINC_FINGER_C2H2_1"/>
    <property type="match status" value="2"/>
</dbReference>
<comment type="caution">
    <text evidence="8">The sequence shown here is derived from an EMBL/GenBank/DDBJ whole genome shotgun (WGS) entry which is preliminary data.</text>
</comment>
<dbReference type="Gene3D" id="3.30.160.60">
    <property type="entry name" value="Classic Zinc Finger"/>
    <property type="match status" value="3"/>
</dbReference>
<keyword evidence="3 5" id="KW-0863">Zinc-finger</keyword>